<keyword evidence="1" id="KW-0614">Plasmid</keyword>
<proteinExistence type="predicted"/>
<organism evidence="1">
    <name type="scientific">Burkholderia contaminans</name>
    <dbReference type="NCBI Taxonomy" id="488447"/>
    <lineage>
        <taxon>Bacteria</taxon>
        <taxon>Pseudomonadati</taxon>
        <taxon>Pseudomonadota</taxon>
        <taxon>Betaproteobacteria</taxon>
        <taxon>Burkholderiales</taxon>
        <taxon>Burkholderiaceae</taxon>
        <taxon>Burkholderia</taxon>
        <taxon>Burkholderia cepacia complex</taxon>
    </lineage>
</organism>
<name>A0A250LL65_9BURK</name>
<gene>
    <name evidence="1" type="ORF">BCCH1_77910</name>
</gene>
<reference evidence="1" key="2">
    <citation type="journal article" date="2017" name="Genome Announc.">
        <title>High-Quality Draft Genome Sequence of Burkholderia contaminans CH-1, a Gram-Negative Bacterium That Metabolizes 2-Azahypoxanthine, a Plant Growth-Regulating Compound.</title>
        <authorList>
            <person name="Choi J.-H."/>
            <person name="Sugiura H."/>
            <person name="Moriuchi R."/>
            <person name="Kawagishi H."/>
            <person name="Dohra H."/>
        </authorList>
    </citation>
    <scope>NUCLEOTIDE SEQUENCE</scope>
    <source>
        <strain evidence="1">CH-1</strain>
        <plasmid evidence="1">pBC453</plasmid>
    </source>
</reference>
<evidence type="ECO:0000313" key="1">
    <source>
        <dbReference type="EMBL" id="BBA45280.1"/>
    </source>
</evidence>
<dbReference type="EMBL" id="AP018360">
    <property type="protein sequence ID" value="BBA45280.1"/>
    <property type="molecule type" value="Genomic_DNA"/>
</dbReference>
<accession>A0A250LL65</accession>
<dbReference type="AlphaFoldDB" id="A0A250LL65"/>
<reference evidence="1" key="1">
    <citation type="journal article" date="2016" name="Biosci. Biotechnol. Biochem.">
        <title>Bioconversion of AHX to AOH by resting cells of Burkholderia contaminans CH-1.</title>
        <authorList>
            <person name="Choi J.H."/>
            <person name="Kikuchi A."/>
            <person name="Pumkaeo P."/>
            <person name="Hirai H."/>
            <person name="Tokuyama S."/>
            <person name="Kawagishi H."/>
        </authorList>
    </citation>
    <scope>NUCLEOTIDE SEQUENCE</scope>
    <source>
        <strain evidence="1">CH-1</strain>
        <plasmid evidence="1">pBC453</plasmid>
    </source>
</reference>
<sequence length="75" mass="9177">MIDAKAKPVTEWQIRNLVQVSWLDEEVSTFTELKVWFPRREVANDKRPRPYRRDGRSFRYDARMDRFTHDECDDT</sequence>
<geneLocation type="plasmid" evidence="1">
    <name>pBC453</name>
</geneLocation>
<protein>
    <submittedName>
        <fullName evidence="1">Uncharacterized protein</fullName>
    </submittedName>
</protein>